<proteinExistence type="predicted"/>
<gene>
    <name evidence="2" type="ORF">ACFVKH_19635</name>
</gene>
<reference evidence="2 3" key="1">
    <citation type="submission" date="2024-10" db="EMBL/GenBank/DDBJ databases">
        <authorList>
            <person name="Ratan Roy A."/>
            <person name="Morales Sandoval P.H."/>
            <person name="De Los Santos Villalobos S."/>
            <person name="Chakraborty S."/>
            <person name="Mukherjee J."/>
        </authorList>
    </citation>
    <scope>NUCLEOTIDE SEQUENCE [LARGE SCALE GENOMIC DNA]</scope>
    <source>
        <strain evidence="2 3">S1</strain>
    </source>
</reference>
<feature type="compositionally biased region" description="Low complexity" evidence="1">
    <location>
        <begin position="1"/>
        <end position="19"/>
    </location>
</feature>
<comment type="caution">
    <text evidence="2">The sequence shown here is derived from an EMBL/GenBank/DDBJ whole genome shotgun (WGS) entry which is preliminary data.</text>
</comment>
<keyword evidence="3" id="KW-1185">Reference proteome</keyword>
<evidence type="ECO:0000313" key="2">
    <source>
        <dbReference type="EMBL" id="MFE4108498.1"/>
    </source>
</evidence>
<sequence length="208" mass="23237">MATATPQTPARSQSRPSPRQRLRNGAAEGALVRVYREHQMRFARAVEVNSGIGFGPNVLVHYLDGDQEQEKLYGNIIQPVDATWLQTMKTRMVGLEREFRSQATNEPVKGQRVNPRRRLKCGVREGALVRIYREHHIRFGIATQIDAGPGLGPNVTIAYLDTEPGDTLGTKVYGNVVQPVNAPWLENMKARVRELEQALEAEQATALN</sequence>
<dbReference type="EMBL" id="JBHZOL010000111">
    <property type="protein sequence ID" value="MFE4108498.1"/>
    <property type="molecule type" value="Genomic_DNA"/>
</dbReference>
<protein>
    <recommendedName>
        <fullName evidence="4">DUF4410 domain-containing protein</fullName>
    </recommendedName>
</protein>
<name>A0ABW6IJV0_9CYAN</name>
<feature type="region of interest" description="Disordered" evidence="1">
    <location>
        <begin position="1"/>
        <end position="26"/>
    </location>
</feature>
<dbReference type="Proteomes" id="UP001600165">
    <property type="component" value="Unassembled WGS sequence"/>
</dbReference>
<accession>A0ABW6IJV0</accession>
<evidence type="ECO:0000256" key="1">
    <source>
        <dbReference type="SAM" id="MobiDB-lite"/>
    </source>
</evidence>
<evidence type="ECO:0000313" key="3">
    <source>
        <dbReference type="Proteomes" id="UP001600165"/>
    </source>
</evidence>
<dbReference type="RefSeq" id="WP_377968127.1">
    <property type="nucleotide sequence ID" value="NZ_JBHZOL010000111.1"/>
</dbReference>
<organism evidence="2 3">
    <name type="scientific">Almyronema epifaneia S1</name>
    <dbReference type="NCBI Taxonomy" id="2991925"/>
    <lineage>
        <taxon>Bacteria</taxon>
        <taxon>Bacillati</taxon>
        <taxon>Cyanobacteriota</taxon>
        <taxon>Cyanophyceae</taxon>
        <taxon>Nodosilineales</taxon>
        <taxon>Nodosilineaceae</taxon>
        <taxon>Almyronema</taxon>
        <taxon>Almyronema epifaneia</taxon>
    </lineage>
</organism>
<evidence type="ECO:0008006" key="4">
    <source>
        <dbReference type="Google" id="ProtNLM"/>
    </source>
</evidence>